<accession>A0AAP9H802</accession>
<evidence type="ECO:0000313" key="4">
    <source>
        <dbReference type="Proteomes" id="UP000424872"/>
    </source>
</evidence>
<evidence type="ECO:0000256" key="1">
    <source>
        <dbReference type="SAM" id="MobiDB-lite"/>
    </source>
</evidence>
<dbReference type="Pfam" id="PF05638">
    <property type="entry name" value="T6SS_HCP"/>
    <property type="match status" value="1"/>
</dbReference>
<gene>
    <name evidence="3" type="ORF">CTZ24_19105</name>
    <name evidence="2" type="ORF">Q3404_14750</name>
</gene>
<feature type="region of interest" description="Disordered" evidence="1">
    <location>
        <begin position="141"/>
        <end position="160"/>
    </location>
</feature>
<proteinExistence type="predicted"/>
<dbReference type="Gene3D" id="2.30.110.20">
    <property type="entry name" value="Hcp1-like"/>
    <property type="match status" value="1"/>
</dbReference>
<dbReference type="PANTHER" id="PTHR36152:SF5">
    <property type="entry name" value="PROTEIN HCP1"/>
    <property type="match status" value="1"/>
</dbReference>
<dbReference type="InterPro" id="IPR036624">
    <property type="entry name" value="Hcp1-lik_sf"/>
</dbReference>
<evidence type="ECO:0000313" key="3">
    <source>
        <dbReference type="EMBL" id="QGR08415.1"/>
    </source>
</evidence>
<sequence>MAIDIYLKVDGTTGESQDSNHKGWTDVLSFTWGAAQPGNMSVGGGGGAGKVAYRDLNIKALIDKSTPAILKFCSSGKHVDKVELSVCKAGGNQVEYSKITLEDVLVTQTDFNGVGQSDTIVVDYAFQAAKVSMSYWEQGESGTKGAESKVSWDIKQNKES</sequence>
<reference evidence="4" key="1">
    <citation type="submission" date="2017-11" db="EMBL/GenBank/DDBJ databases">
        <title>Genome sequence of Pantoea sp. MSR2.</title>
        <authorList>
            <person name="Nascimento F.X."/>
        </authorList>
    </citation>
    <scope>NUCLEOTIDE SEQUENCE [LARGE SCALE GENOMIC DNA]</scope>
    <source>
        <strain evidence="4">MSR2</strain>
    </source>
</reference>
<dbReference type="Proteomes" id="UP001171299">
    <property type="component" value="Unassembled WGS sequence"/>
</dbReference>
<evidence type="ECO:0000313" key="5">
    <source>
        <dbReference type="Proteomes" id="UP001171299"/>
    </source>
</evidence>
<reference evidence="2" key="3">
    <citation type="submission" date="2023-07" db="EMBL/GenBank/DDBJ databases">
        <title>The extreme plant-growth-promoting properties of Pantoea phytobeneficialis PF55 revealed by functional and genomic analysis.</title>
        <authorList>
            <person name="Nascimento F.X."/>
            <person name="Marcio R.J."/>
        </authorList>
    </citation>
    <scope>NUCLEOTIDE SEQUENCE</scope>
    <source>
        <strain evidence="2">PF55</strain>
    </source>
</reference>
<name>A0AAP9H802_9GAMM</name>
<dbReference type="AlphaFoldDB" id="A0AAP9H802"/>
<reference evidence="3" key="2">
    <citation type="journal article" date="2020" name="Environ. Microbiol.">
        <title>The extreme plant-growth-promoting properties of Pantoea phytobeneficialis MSR2 revealed by functional and genomic analysis.</title>
        <authorList>
            <person name="Nascimento F.X."/>
            <person name="Hernandez A.G."/>
            <person name="Glick B.R."/>
            <person name="Rossi M.J."/>
        </authorList>
    </citation>
    <scope>NUCLEOTIDE SEQUENCE</scope>
    <source>
        <strain evidence="3">MSR2</strain>
    </source>
</reference>
<dbReference type="SUPFAM" id="SSF141452">
    <property type="entry name" value="Hcp1-like"/>
    <property type="match status" value="1"/>
</dbReference>
<dbReference type="EMBL" id="CP024636">
    <property type="protein sequence ID" value="QGR08415.1"/>
    <property type="molecule type" value="Genomic_DNA"/>
</dbReference>
<protein>
    <submittedName>
        <fullName evidence="3">Type VI secretion system tube protein Hcp</fullName>
    </submittedName>
</protein>
<dbReference type="InterPro" id="IPR008514">
    <property type="entry name" value="T6SS_Hcp"/>
</dbReference>
<dbReference type="PANTHER" id="PTHR36152">
    <property type="entry name" value="CYTOPLASMIC PROTEIN-RELATED"/>
    <property type="match status" value="1"/>
</dbReference>
<feature type="compositionally biased region" description="Basic and acidic residues" evidence="1">
    <location>
        <begin position="146"/>
        <end position="160"/>
    </location>
</feature>
<dbReference type="EMBL" id="JAUOOM010000014">
    <property type="protein sequence ID" value="MDO6407833.1"/>
    <property type="molecule type" value="Genomic_DNA"/>
</dbReference>
<dbReference type="InterPro" id="IPR053165">
    <property type="entry name" value="HSI-I_assembly_Hcp1"/>
</dbReference>
<dbReference type="NCBIfam" id="TIGR03344">
    <property type="entry name" value="VI_effect_Hcp1"/>
    <property type="match status" value="1"/>
</dbReference>
<evidence type="ECO:0000313" key="2">
    <source>
        <dbReference type="EMBL" id="MDO6407833.1"/>
    </source>
</evidence>
<dbReference type="KEGG" id="ppho:CTZ24_19105"/>
<dbReference type="Proteomes" id="UP000424872">
    <property type="component" value="Chromosome"/>
</dbReference>
<dbReference type="RefSeq" id="WP_021184906.1">
    <property type="nucleotide sequence ID" value="NZ_CP024636.1"/>
</dbReference>
<organism evidence="3 4">
    <name type="scientific">Pantoea phytobeneficialis</name>
    <dbReference type="NCBI Taxonomy" id="2052056"/>
    <lineage>
        <taxon>Bacteria</taxon>
        <taxon>Pseudomonadati</taxon>
        <taxon>Pseudomonadota</taxon>
        <taxon>Gammaproteobacteria</taxon>
        <taxon>Enterobacterales</taxon>
        <taxon>Erwiniaceae</taxon>
        <taxon>Pantoea</taxon>
    </lineage>
</organism>
<keyword evidence="5" id="KW-1185">Reference proteome</keyword>